<comment type="caution">
    <text evidence="1">The sequence shown here is derived from an EMBL/GenBank/DDBJ whole genome shotgun (WGS) entry which is preliminary data.</text>
</comment>
<dbReference type="AlphaFoldDB" id="A0A8H3QDC8"/>
<accession>A0A8H3QDC8</accession>
<evidence type="ECO:0000313" key="2">
    <source>
        <dbReference type="Proteomes" id="UP000615446"/>
    </source>
</evidence>
<name>A0A8H3QDC8_9GLOM</name>
<reference evidence="1" key="1">
    <citation type="submission" date="2019-10" db="EMBL/GenBank/DDBJ databases">
        <title>Conservation and host-specific expression of non-tandemly repeated heterogenous ribosome RNA gene in arbuscular mycorrhizal fungi.</title>
        <authorList>
            <person name="Maeda T."/>
            <person name="Kobayashi Y."/>
            <person name="Nakagawa T."/>
            <person name="Ezawa T."/>
            <person name="Yamaguchi K."/>
            <person name="Bino T."/>
            <person name="Nishimoto Y."/>
            <person name="Shigenobu S."/>
            <person name="Kawaguchi M."/>
        </authorList>
    </citation>
    <scope>NUCLEOTIDE SEQUENCE</scope>
    <source>
        <strain evidence="1">HR1</strain>
    </source>
</reference>
<dbReference type="Proteomes" id="UP000615446">
    <property type="component" value="Unassembled WGS sequence"/>
</dbReference>
<dbReference type="OrthoDB" id="3261198at2759"/>
<proteinExistence type="predicted"/>
<dbReference type="EMBL" id="BLAL01000022">
    <property type="protein sequence ID" value="GES76535.1"/>
    <property type="molecule type" value="Genomic_DNA"/>
</dbReference>
<protein>
    <submittedName>
        <fullName evidence="1">Uncharacterized protein</fullName>
    </submittedName>
</protein>
<gene>
    <name evidence="1" type="ORF">RCL2_000393700</name>
</gene>
<organism evidence="1 2">
    <name type="scientific">Rhizophagus clarus</name>
    <dbReference type="NCBI Taxonomy" id="94130"/>
    <lineage>
        <taxon>Eukaryota</taxon>
        <taxon>Fungi</taxon>
        <taxon>Fungi incertae sedis</taxon>
        <taxon>Mucoromycota</taxon>
        <taxon>Glomeromycotina</taxon>
        <taxon>Glomeromycetes</taxon>
        <taxon>Glomerales</taxon>
        <taxon>Glomeraceae</taxon>
        <taxon>Rhizophagus</taxon>
    </lineage>
</organism>
<evidence type="ECO:0000313" key="1">
    <source>
        <dbReference type="EMBL" id="GES76535.1"/>
    </source>
</evidence>
<sequence>MSLDILYPDNKNCANWMEQLTNDISNMQQYVLDTLHDMDKMGAHMNDLMKEILHQHNLQTVQDLEKKISDALSPKEREAYLKVAYFTIHTITTFALGIPVFSVFKSGAVSFVCRTYLNAFKFIVRDGNFAAGMRLLSEIRPMANAVLKEGSEASQVFVKISKIVRVIEILGLVVTVALLIVDIIEGAKQHDQLQNAYSIFVVQAKLKKPQEIKDEIMKDMIESMVEDLEKDLKEFTHLYAYDKLMHKDQESHAWTNENPNYQDTLQYIDSTPELKDISDNILKHTSYVMSKY</sequence>